<comment type="caution">
    <text evidence="1">The sequence shown here is derived from an EMBL/GenBank/DDBJ whole genome shotgun (WGS) entry which is preliminary data.</text>
</comment>
<organism evidence="1 2">
    <name type="scientific">Cuscuta epithymum</name>
    <dbReference type="NCBI Taxonomy" id="186058"/>
    <lineage>
        <taxon>Eukaryota</taxon>
        <taxon>Viridiplantae</taxon>
        <taxon>Streptophyta</taxon>
        <taxon>Embryophyta</taxon>
        <taxon>Tracheophyta</taxon>
        <taxon>Spermatophyta</taxon>
        <taxon>Magnoliopsida</taxon>
        <taxon>eudicotyledons</taxon>
        <taxon>Gunneridae</taxon>
        <taxon>Pentapetalae</taxon>
        <taxon>asterids</taxon>
        <taxon>lamiids</taxon>
        <taxon>Solanales</taxon>
        <taxon>Convolvulaceae</taxon>
        <taxon>Cuscuteae</taxon>
        <taxon>Cuscuta</taxon>
        <taxon>Cuscuta subgen. Cuscuta</taxon>
    </lineage>
</organism>
<name>A0AAV0D5S9_9ASTE</name>
<protein>
    <submittedName>
        <fullName evidence="1">Uncharacterized protein</fullName>
    </submittedName>
</protein>
<gene>
    <name evidence="1" type="ORF">CEPIT_LOCUS12212</name>
</gene>
<proteinExistence type="predicted"/>
<keyword evidence="2" id="KW-1185">Reference proteome</keyword>
<accession>A0AAV0D5S9</accession>
<evidence type="ECO:0000313" key="1">
    <source>
        <dbReference type="EMBL" id="CAH9092739.1"/>
    </source>
</evidence>
<dbReference type="AlphaFoldDB" id="A0AAV0D5S9"/>
<reference evidence="1" key="1">
    <citation type="submission" date="2022-07" db="EMBL/GenBank/DDBJ databases">
        <authorList>
            <person name="Macas J."/>
            <person name="Novak P."/>
            <person name="Neumann P."/>
        </authorList>
    </citation>
    <scope>NUCLEOTIDE SEQUENCE</scope>
</reference>
<sequence length="201" mass="23903">MVFSFISANARDWGRFQQRHEDLCYSFRGRNRCSHVPFKETWNQNTYSVYLKFNKVGINKDESFSSLNTAQEKRLWTLRLPQMFPSTPESHRPAPIVSMLWRFYGFWQLELLTARGPLFFCSDWIVPAKGPIFKLTSSRLYGLWMMFKEFINTSRFDYFKERENNTCGSILELEAQPPTLTLLKKLDWIKKELLKRFGAII</sequence>
<evidence type="ECO:0000313" key="2">
    <source>
        <dbReference type="Proteomes" id="UP001152523"/>
    </source>
</evidence>
<dbReference type="Proteomes" id="UP001152523">
    <property type="component" value="Unassembled WGS sequence"/>
</dbReference>
<dbReference type="EMBL" id="CAMAPF010000074">
    <property type="protein sequence ID" value="CAH9092739.1"/>
    <property type="molecule type" value="Genomic_DNA"/>
</dbReference>